<sequence>MKCHITKIVSLPQTLLTPEKGSVKASTIFHIGYSFSRVRVARPSERSRKPVVLYARVLVQARVFGFGRVMISPRRDDFAQARARRVPLLQASLKRGCLA</sequence>
<gene>
    <name evidence="1" type="ORF">DEO72_LG9g1601</name>
</gene>
<dbReference type="EMBL" id="CP039353">
    <property type="protein sequence ID" value="QCE06587.1"/>
    <property type="molecule type" value="Genomic_DNA"/>
</dbReference>
<dbReference type="Proteomes" id="UP000501690">
    <property type="component" value="Linkage Group LG9"/>
</dbReference>
<dbReference type="AlphaFoldDB" id="A0A4D6N3J4"/>
<keyword evidence="2" id="KW-1185">Reference proteome</keyword>
<name>A0A4D6N3J4_VIGUN</name>
<evidence type="ECO:0000313" key="2">
    <source>
        <dbReference type="Proteomes" id="UP000501690"/>
    </source>
</evidence>
<reference evidence="1 2" key="1">
    <citation type="submission" date="2019-04" db="EMBL/GenBank/DDBJ databases">
        <title>An improved genome assembly and genetic linkage map for asparagus bean, Vigna unguiculata ssp. sesquipedialis.</title>
        <authorList>
            <person name="Xia Q."/>
            <person name="Zhang R."/>
            <person name="Dong Y."/>
        </authorList>
    </citation>
    <scope>NUCLEOTIDE SEQUENCE [LARGE SCALE GENOMIC DNA]</scope>
    <source>
        <tissue evidence="1">Leaf</tissue>
    </source>
</reference>
<accession>A0A4D6N3J4</accession>
<proteinExistence type="predicted"/>
<protein>
    <submittedName>
        <fullName evidence="1">Uncharacterized protein</fullName>
    </submittedName>
</protein>
<organism evidence="1 2">
    <name type="scientific">Vigna unguiculata</name>
    <name type="common">Cowpea</name>
    <dbReference type="NCBI Taxonomy" id="3917"/>
    <lineage>
        <taxon>Eukaryota</taxon>
        <taxon>Viridiplantae</taxon>
        <taxon>Streptophyta</taxon>
        <taxon>Embryophyta</taxon>
        <taxon>Tracheophyta</taxon>
        <taxon>Spermatophyta</taxon>
        <taxon>Magnoliopsida</taxon>
        <taxon>eudicotyledons</taxon>
        <taxon>Gunneridae</taxon>
        <taxon>Pentapetalae</taxon>
        <taxon>rosids</taxon>
        <taxon>fabids</taxon>
        <taxon>Fabales</taxon>
        <taxon>Fabaceae</taxon>
        <taxon>Papilionoideae</taxon>
        <taxon>50 kb inversion clade</taxon>
        <taxon>NPAAA clade</taxon>
        <taxon>indigoferoid/millettioid clade</taxon>
        <taxon>Phaseoleae</taxon>
        <taxon>Vigna</taxon>
    </lineage>
</organism>
<evidence type="ECO:0000313" key="1">
    <source>
        <dbReference type="EMBL" id="QCE06587.1"/>
    </source>
</evidence>